<reference evidence="1 2" key="1">
    <citation type="submission" date="2024-01" db="EMBL/GenBank/DDBJ databases">
        <title>The complete chloroplast genome sequence of Lithospermum erythrorhizon: insights into the phylogenetic relationship among Boraginaceae species and the maternal lineages of purple gromwells.</title>
        <authorList>
            <person name="Okada T."/>
            <person name="Watanabe K."/>
        </authorList>
    </citation>
    <scope>NUCLEOTIDE SEQUENCE [LARGE SCALE GENOMIC DNA]</scope>
</reference>
<gene>
    <name evidence="1" type="ORF">LIER_35688</name>
</gene>
<dbReference type="EMBL" id="BAABME010015826">
    <property type="protein sequence ID" value="GAA0143152.1"/>
    <property type="molecule type" value="Genomic_DNA"/>
</dbReference>
<evidence type="ECO:0000313" key="1">
    <source>
        <dbReference type="EMBL" id="GAA0143152.1"/>
    </source>
</evidence>
<dbReference type="Proteomes" id="UP001454036">
    <property type="component" value="Unassembled WGS sequence"/>
</dbReference>
<dbReference type="AlphaFoldDB" id="A0AAV3NUU9"/>
<comment type="caution">
    <text evidence="1">The sequence shown here is derived from an EMBL/GenBank/DDBJ whole genome shotgun (WGS) entry which is preliminary data.</text>
</comment>
<proteinExistence type="predicted"/>
<evidence type="ECO:0000313" key="2">
    <source>
        <dbReference type="Proteomes" id="UP001454036"/>
    </source>
</evidence>
<accession>A0AAV3NUU9</accession>
<protein>
    <submittedName>
        <fullName evidence="1">Uncharacterized protein</fullName>
    </submittedName>
</protein>
<organism evidence="1 2">
    <name type="scientific">Lithospermum erythrorhizon</name>
    <name type="common">Purple gromwell</name>
    <name type="synonym">Lithospermum officinale var. erythrorhizon</name>
    <dbReference type="NCBI Taxonomy" id="34254"/>
    <lineage>
        <taxon>Eukaryota</taxon>
        <taxon>Viridiplantae</taxon>
        <taxon>Streptophyta</taxon>
        <taxon>Embryophyta</taxon>
        <taxon>Tracheophyta</taxon>
        <taxon>Spermatophyta</taxon>
        <taxon>Magnoliopsida</taxon>
        <taxon>eudicotyledons</taxon>
        <taxon>Gunneridae</taxon>
        <taxon>Pentapetalae</taxon>
        <taxon>asterids</taxon>
        <taxon>lamiids</taxon>
        <taxon>Boraginales</taxon>
        <taxon>Boraginaceae</taxon>
        <taxon>Boraginoideae</taxon>
        <taxon>Lithospermeae</taxon>
        <taxon>Lithospermum</taxon>
    </lineage>
</organism>
<keyword evidence="2" id="KW-1185">Reference proteome</keyword>
<name>A0AAV3NUU9_LITER</name>
<sequence length="142" mass="15606">MDIVVVHGGDVVDVVDVHGGDVVDVVTEGNEWEMVARKRDALADDADATKWKMVFLGHDECWSTERIAAIEPREAKYAPVLSTVYCHTYGGDCFPQPGQKMEHIRGRQAREGGWDPLTSSVVLLEGGHGREGPKEMGRCEEG</sequence>